<dbReference type="GO" id="GO:0000139">
    <property type="term" value="C:Golgi membrane"/>
    <property type="evidence" value="ECO:0007669"/>
    <property type="project" value="UniProtKB-SubCell"/>
</dbReference>
<protein>
    <recommendedName>
        <fullName evidence="9">Protein YIF1</fullName>
    </recommendedName>
</protein>
<comment type="similarity">
    <text evidence="1 9">Belongs to the YIF1 family.</text>
</comment>
<evidence type="ECO:0000256" key="8">
    <source>
        <dbReference type="ARBA" id="ARBA00023136"/>
    </source>
</evidence>
<dbReference type="GO" id="GO:0005793">
    <property type="term" value="C:endoplasmic reticulum-Golgi intermediate compartment"/>
    <property type="evidence" value="ECO:0007669"/>
    <property type="project" value="UniProtKB-UniRule"/>
</dbReference>
<name>A0A7R9EK04_9NEOP</name>
<evidence type="ECO:0000256" key="1">
    <source>
        <dbReference type="ARBA" id="ARBA00009727"/>
    </source>
</evidence>
<reference evidence="10" key="1">
    <citation type="submission" date="2020-11" db="EMBL/GenBank/DDBJ databases">
        <authorList>
            <person name="Tran Van P."/>
        </authorList>
    </citation>
    <scope>NUCLEOTIDE SEQUENCE</scope>
</reference>
<gene>
    <name evidence="10" type="ORF">TMSB3V08_LOCUS12098</name>
</gene>
<evidence type="ECO:0000256" key="7">
    <source>
        <dbReference type="ARBA" id="ARBA00023034"/>
    </source>
</evidence>
<dbReference type="Pfam" id="PF03878">
    <property type="entry name" value="YIF1"/>
    <property type="match status" value="1"/>
</dbReference>
<evidence type="ECO:0000256" key="2">
    <source>
        <dbReference type="ARBA" id="ARBA00022448"/>
    </source>
</evidence>
<dbReference type="PANTHER" id="PTHR14083:SF0">
    <property type="entry name" value="YIP1D-INTERACTING FACTOR 1, ISOFORM C"/>
    <property type="match status" value="1"/>
</dbReference>
<dbReference type="InterPro" id="IPR005578">
    <property type="entry name" value="Yif1_fam"/>
</dbReference>
<keyword evidence="3 9" id="KW-0812">Transmembrane</keyword>
<keyword evidence="6 9" id="KW-1133">Transmembrane helix</keyword>
<keyword evidence="7 9" id="KW-0333">Golgi apparatus</keyword>
<proteinExistence type="inferred from homology"/>
<comment type="subcellular location">
    <subcellularLocation>
        <location evidence="9">Endoplasmic reticulum membrane</location>
        <topology evidence="9">Multi-pass membrane protein</topology>
    </subcellularLocation>
    <subcellularLocation>
        <location evidence="9">Golgi apparatus membrane</location>
        <topology evidence="9">Multi-pass membrane protein</topology>
    </subcellularLocation>
</comment>
<evidence type="ECO:0000256" key="6">
    <source>
        <dbReference type="ARBA" id="ARBA00022989"/>
    </source>
</evidence>
<keyword evidence="2 9" id="KW-0813">Transport</keyword>
<keyword evidence="4 9" id="KW-0256">Endoplasmic reticulum</keyword>
<feature type="transmembrane region" description="Helical" evidence="9">
    <location>
        <begin position="106"/>
        <end position="124"/>
    </location>
</feature>
<keyword evidence="8 9" id="KW-0472">Membrane</keyword>
<sequence>MNSRSNTTQLVIMKHCSAIQHAATETDVNPTNVGYHSHYLIIFAVLLSLVFQRTGYFVGLIYSSVSLAFFLLRTLKVQVLLDTTSSPHDPYRGDSSSAMVGNKRRLYILLFIAGIQPVLMWWLSYHLTTAAVVT</sequence>
<evidence type="ECO:0000256" key="9">
    <source>
        <dbReference type="RuleBase" id="RU368073"/>
    </source>
</evidence>
<dbReference type="GO" id="GO:0005789">
    <property type="term" value="C:endoplasmic reticulum membrane"/>
    <property type="evidence" value="ECO:0007669"/>
    <property type="project" value="UniProtKB-SubCell"/>
</dbReference>
<comment type="function">
    <text evidence="9">Has a role in transport between endoplasmic reticulum and Golgi.</text>
</comment>
<evidence type="ECO:0000256" key="5">
    <source>
        <dbReference type="ARBA" id="ARBA00022927"/>
    </source>
</evidence>
<feature type="transmembrane region" description="Helical" evidence="9">
    <location>
        <begin position="39"/>
        <end position="72"/>
    </location>
</feature>
<dbReference type="GO" id="GO:0030134">
    <property type="term" value="C:COPII-coated ER to Golgi transport vesicle"/>
    <property type="evidence" value="ECO:0007669"/>
    <property type="project" value="TreeGrafter"/>
</dbReference>
<organism evidence="10">
    <name type="scientific">Timema monikensis</name>
    <dbReference type="NCBI Taxonomy" id="170555"/>
    <lineage>
        <taxon>Eukaryota</taxon>
        <taxon>Metazoa</taxon>
        <taxon>Ecdysozoa</taxon>
        <taxon>Arthropoda</taxon>
        <taxon>Hexapoda</taxon>
        <taxon>Insecta</taxon>
        <taxon>Pterygota</taxon>
        <taxon>Neoptera</taxon>
        <taxon>Polyneoptera</taxon>
        <taxon>Phasmatodea</taxon>
        <taxon>Timematodea</taxon>
        <taxon>Timematoidea</taxon>
        <taxon>Timematidae</taxon>
        <taxon>Timema</taxon>
    </lineage>
</organism>
<dbReference type="PANTHER" id="PTHR14083">
    <property type="entry name" value="YIP1 INTERACTING FACTOR HOMOLOG YIF1 PROTEIN"/>
    <property type="match status" value="1"/>
</dbReference>
<dbReference type="EMBL" id="OB800219">
    <property type="protein sequence ID" value="CAD7435452.1"/>
    <property type="molecule type" value="Genomic_DNA"/>
</dbReference>
<accession>A0A7R9EK04</accession>
<evidence type="ECO:0000256" key="3">
    <source>
        <dbReference type="ARBA" id="ARBA00022692"/>
    </source>
</evidence>
<evidence type="ECO:0000256" key="4">
    <source>
        <dbReference type="ARBA" id="ARBA00022824"/>
    </source>
</evidence>
<dbReference type="GO" id="GO:0015031">
    <property type="term" value="P:protein transport"/>
    <property type="evidence" value="ECO:0007669"/>
    <property type="project" value="UniProtKB-KW"/>
</dbReference>
<dbReference type="AlphaFoldDB" id="A0A7R9EK04"/>
<dbReference type="GO" id="GO:0006888">
    <property type="term" value="P:endoplasmic reticulum to Golgi vesicle-mediated transport"/>
    <property type="evidence" value="ECO:0007669"/>
    <property type="project" value="UniProtKB-UniRule"/>
</dbReference>
<evidence type="ECO:0000313" key="10">
    <source>
        <dbReference type="EMBL" id="CAD7435452.1"/>
    </source>
</evidence>
<keyword evidence="5 9" id="KW-0653">Protein transport</keyword>
<comment type="caution">
    <text evidence="9">Lacks conserved residue(s) required for the propagation of feature annotation.</text>
</comment>